<dbReference type="AlphaFoldDB" id="A0A650CPX7"/>
<keyword evidence="2" id="KW-1185">Reference proteome</keyword>
<dbReference type="EMBL" id="CP045483">
    <property type="protein sequence ID" value="QGR19702.1"/>
    <property type="molecule type" value="Genomic_DNA"/>
</dbReference>
<protein>
    <submittedName>
        <fullName evidence="1">DUF499 domain-containing protein</fullName>
    </submittedName>
</protein>
<evidence type="ECO:0000313" key="2">
    <source>
        <dbReference type="Proteomes" id="UP000423396"/>
    </source>
</evidence>
<dbReference type="KEGG" id="sazo:D1868_06625"/>
<evidence type="ECO:0000313" key="1">
    <source>
        <dbReference type="EMBL" id="QGR19702.1"/>
    </source>
</evidence>
<dbReference type="Pfam" id="PF04465">
    <property type="entry name" value="DUF499"/>
    <property type="match status" value="1"/>
</dbReference>
<reference evidence="1 2" key="1">
    <citation type="submission" date="2019-10" db="EMBL/GenBank/DDBJ databases">
        <title>Genome Sequences from Six Type Strain Members of the Archaeal Family Sulfolobaceae: Acidianus ambivalens, Acidianus infernus, Metallosphaera prunae, Stygiolobus azoricus, Sulfolobus metallicus, and Sulfurisphaera ohwakuensis.</title>
        <authorList>
            <person name="Counts J.A."/>
            <person name="Kelly R.M."/>
        </authorList>
    </citation>
    <scope>NUCLEOTIDE SEQUENCE [LARGE SCALE GENOMIC DNA]</scope>
    <source>
        <strain evidence="1 2">FC6</strain>
    </source>
</reference>
<accession>A0A650CPX7</accession>
<dbReference type="InterPro" id="IPR007555">
    <property type="entry name" value="DUF499"/>
</dbReference>
<proteinExistence type="predicted"/>
<dbReference type="RefSeq" id="WP_156006737.1">
    <property type="nucleotide sequence ID" value="NZ_CP045483.1"/>
</dbReference>
<gene>
    <name evidence="1" type="ORF">D1868_06625</name>
</gene>
<name>A0A650CPX7_9CREN</name>
<dbReference type="Proteomes" id="UP000423396">
    <property type="component" value="Chromosome"/>
</dbReference>
<sequence length="1143" mass="128735">MGFLNYVKVWSDVLEPRLDEKAAPSLGGVHLGKEEDIYSDPVEFFKRTLITKHMVEALENVADALMGRGGHKLVMLLSLFGGGKTHMLLTIYHAFRKPDALLNAKTEDNETRERLHRLAEELSKMGGVRVVVLDGYFSELAPTPVNPLKVPEGYRVQTIWGSLAHQLGRFDEVRENDEKLLAPPADVILKLLGNKPVLILVDELAHYVVGLKSTSDPGLQNYGDQVLSFVESLAKAIDLSRHPVVLIVSLPVEERGEGLEVEERYKSQLDVVKSLHKSVSRVESKRIVPVTSSDIASILKVRIFESIDHKAARAVSSSLAELYRAEENKEVFGDDVVRKAHLIENTYPFHPSYINTLVDIVDKHEGLQKTRDAIRITRKVIRKLVNAKSAAELVMPFHIDIEDREIRGILFSDVLYRQYDTILEDDVVERTKSYEKPELAKTIAKTILVKTFVYTGSIKQQLQLYPDKHEIIVSTFEPSMARALNLQPKDYLDALEWASNNLVYLLSESERYWFTQIVSPIGMVEMTAKTIDDHEALKKVEEYGWRLLTTSYKDVVSGSRKHKQGGEAAETPFNTGSSMVLVEPKPVDHDSRDYILVAVLSPIQSSDIEKVIYETTNGELRRYANTVYIIYPRDSNSVLQMIRDAKHLIACDIVSEELDSMYKDEDDREVMKKKLKRYCEGMEGVEGKLVRSILAGLNLVAYPSFDEKSHRNTYKFTNATMADTIIETATHALKSDNPPKLYDELDFSVLEYMLSQIGIELSEGNFAKTVSDIVDYFYSNPRLPMVREETIKQALIDGVKSLKIGVKRQDKIFFKKVYECRSRQDCNPPSIVEGEAPHSLEPSDLILPWRTALQEQLEGLGHVKEERVGGGIRRIWYAFYIDGSLVPVAEASKRPDLEVLHNSPLVRITEFIEEGVDVKLDNYEITALPGEEVTVTVLIERIGGFKGDLSLVATFGTLSSNALSISDESPSAKIDWRIKAPEEPGTYSYEVRVMNASGNVLKTSSLKIIVKPKGREAVKGVPPKDTKLSVIEVKVPVFNFKPLRIIDTKFSSNCEVEEAVLELEAEISGKKPRASLRLSSVSIDDVINIFPAIAQRYGIAVKSASYWIRLRPRNGDYIIAPEFTQEEAREIGDYMTYNVFEGG</sequence>
<organism evidence="1 2">
    <name type="scientific">Stygiolobus azoricus</name>
    <dbReference type="NCBI Taxonomy" id="41675"/>
    <lineage>
        <taxon>Archaea</taxon>
        <taxon>Thermoproteota</taxon>
        <taxon>Thermoprotei</taxon>
        <taxon>Sulfolobales</taxon>
        <taxon>Sulfolobaceae</taxon>
        <taxon>Stygiolobus</taxon>
    </lineage>
</organism>
<dbReference type="OrthoDB" id="25002at2157"/>
<dbReference type="GeneID" id="42798730"/>